<name>A0A022W5Z0_TRIRU</name>
<dbReference type="EMBL" id="KK207815">
    <property type="protein sequence ID" value="EZF53571.1"/>
    <property type="molecule type" value="Genomic_DNA"/>
</dbReference>
<accession>A0A022W5Z0</accession>
<protein>
    <submittedName>
        <fullName evidence="1">Uncharacterized protein</fullName>
    </submittedName>
</protein>
<evidence type="ECO:0000313" key="1">
    <source>
        <dbReference type="EMBL" id="EZF53571.1"/>
    </source>
</evidence>
<dbReference type="HOGENOM" id="CLU_2514245_0_0_1"/>
<dbReference type="AlphaFoldDB" id="A0A022W5Z0"/>
<sequence length="85" mass="9990">MELRFKQSPLGFDFLYVRLWALRLGNLKNVLIELTKQSSWFDINRSVKYEASSDRQELSDTLLDRITPNTDDEPKSNYAKYVSTL</sequence>
<reference evidence="1" key="1">
    <citation type="submission" date="2014-02" db="EMBL/GenBank/DDBJ databases">
        <title>The Genome Sequence of Trichophyton rubrum (morphotype fischeri) CBS 288.86.</title>
        <authorList>
            <consortium name="The Broad Institute Genomics Platform"/>
            <person name="Cuomo C.A."/>
            <person name="White T.C."/>
            <person name="Graser Y."/>
            <person name="Martinez-Rossi N."/>
            <person name="Heitman J."/>
            <person name="Young S.K."/>
            <person name="Zeng Q."/>
            <person name="Gargeya S."/>
            <person name="Abouelleil A."/>
            <person name="Alvarado L."/>
            <person name="Chapman S.B."/>
            <person name="Gainer-Dewar J."/>
            <person name="Goldberg J."/>
            <person name="Griggs A."/>
            <person name="Gujja S."/>
            <person name="Hansen M."/>
            <person name="Howarth C."/>
            <person name="Imamovic A."/>
            <person name="Larimer J."/>
            <person name="Martinez D."/>
            <person name="Murphy C."/>
            <person name="Pearson M.D."/>
            <person name="Persinoti G."/>
            <person name="Poon T."/>
            <person name="Priest M."/>
            <person name="Roberts A.D."/>
            <person name="Saif S."/>
            <person name="Shea T.D."/>
            <person name="Sykes S.N."/>
            <person name="Wortman J."/>
            <person name="Nusbaum C."/>
            <person name="Birren B."/>
        </authorList>
    </citation>
    <scope>NUCLEOTIDE SEQUENCE [LARGE SCALE GENOMIC DNA]</scope>
    <source>
        <strain evidence="1">CBS 288.86</strain>
    </source>
</reference>
<organism evidence="1">
    <name type="scientific">Trichophyton rubrum CBS 288.86</name>
    <dbReference type="NCBI Taxonomy" id="1215330"/>
    <lineage>
        <taxon>Eukaryota</taxon>
        <taxon>Fungi</taxon>
        <taxon>Dikarya</taxon>
        <taxon>Ascomycota</taxon>
        <taxon>Pezizomycotina</taxon>
        <taxon>Eurotiomycetes</taxon>
        <taxon>Eurotiomycetidae</taxon>
        <taxon>Onygenales</taxon>
        <taxon>Arthrodermataceae</taxon>
        <taxon>Trichophyton</taxon>
    </lineage>
</organism>
<proteinExistence type="predicted"/>
<dbReference type="Proteomes" id="UP000023758">
    <property type="component" value="Unassembled WGS sequence"/>
</dbReference>
<gene>
    <name evidence="1" type="ORF">H103_03551</name>
</gene>